<dbReference type="PANTHER" id="PTHR33776:SF3">
    <property type="entry name" value="PHD-TYPE DOMAIN-CONTAINING PROTEIN"/>
    <property type="match status" value="1"/>
</dbReference>
<proteinExistence type="predicted"/>
<dbReference type="InterPro" id="IPR036691">
    <property type="entry name" value="Endo/exonu/phosph_ase_sf"/>
</dbReference>
<evidence type="ECO:0000313" key="1">
    <source>
        <dbReference type="EMBL" id="RMX51628.1"/>
    </source>
</evidence>
<dbReference type="AlphaFoldDB" id="A0A3M6UDX4"/>
<evidence type="ECO:0008006" key="3">
    <source>
        <dbReference type="Google" id="ProtNLM"/>
    </source>
</evidence>
<reference evidence="1 2" key="1">
    <citation type="journal article" date="2018" name="Sci. Rep.">
        <title>Comparative analysis of the Pocillopora damicornis genome highlights role of immune system in coral evolution.</title>
        <authorList>
            <person name="Cunning R."/>
            <person name="Bay R.A."/>
            <person name="Gillette P."/>
            <person name="Baker A.C."/>
            <person name="Traylor-Knowles N."/>
        </authorList>
    </citation>
    <scope>NUCLEOTIDE SEQUENCE [LARGE SCALE GENOMIC DNA]</scope>
    <source>
        <strain evidence="1">RSMAS</strain>
        <tissue evidence="1">Whole animal</tissue>
    </source>
</reference>
<accession>A0A3M6UDX4</accession>
<comment type="caution">
    <text evidence="1">The sequence shown here is derived from an EMBL/GenBank/DDBJ whole genome shotgun (WGS) entry which is preliminary data.</text>
</comment>
<gene>
    <name evidence="1" type="ORF">pdam_00021448</name>
</gene>
<dbReference type="EMBL" id="RCHS01001733">
    <property type="protein sequence ID" value="RMX51628.1"/>
    <property type="molecule type" value="Genomic_DNA"/>
</dbReference>
<dbReference type="PANTHER" id="PTHR33776">
    <property type="entry name" value="ENDO/EXONUCLEASE/PHOSPHATASE DOMAIN-CONTAINING PROTEIN"/>
    <property type="match status" value="1"/>
</dbReference>
<keyword evidence="2" id="KW-1185">Reference proteome</keyword>
<evidence type="ECO:0000313" key="2">
    <source>
        <dbReference type="Proteomes" id="UP000275408"/>
    </source>
</evidence>
<organism evidence="1 2">
    <name type="scientific">Pocillopora damicornis</name>
    <name type="common">Cauliflower coral</name>
    <name type="synonym">Millepora damicornis</name>
    <dbReference type="NCBI Taxonomy" id="46731"/>
    <lineage>
        <taxon>Eukaryota</taxon>
        <taxon>Metazoa</taxon>
        <taxon>Cnidaria</taxon>
        <taxon>Anthozoa</taxon>
        <taxon>Hexacorallia</taxon>
        <taxon>Scleractinia</taxon>
        <taxon>Astrocoeniina</taxon>
        <taxon>Pocilloporidae</taxon>
        <taxon>Pocillopora</taxon>
    </lineage>
</organism>
<name>A0A3M6UDX4_POCDA</name>
<sequence length="200" mass="22637">MRGRFEIKTYPDSQFAIQGFRMCRLDRNIYGGGLMIFVRSDLCFTVTKELGDQNGIDTSNFRTEHIILKVKVAKSWLTVMVIYRPPSIPTSPLKFELSRLFENGGHLRDLLEVYGLKNLIKSPTRIGKTSSTLLDLILTNNTRRIFSSGVVGADISDHSLIYTNSKNHSSAIAINFFIDSSFDEFVCCGNMFAEQKFSEN</sequence>
<dbReference type="Proteomes" id="UP000275408">
    <property type="component" value="Unassembled WGS sequence"/>
</dbReference>
<feature type="non-terminal residue" evidence="1">
    <location>
        <position position="200"/>
    </location>
</feature>
<dbReference type="SUPFAM" id="SSF56219">
    <property type="entry name" value="DNase I-like"/>
    <property type="match status" value="1"/>
</dbReference>
<protein>
    <recommendedName>
        <fullName evidence="3">Endonuclease/exonuclease/phosphatase domain-containing protein</fullName>
    </recommendedName>
</protein>